<dbReference type="SUPFAM" id="SSF52540">
    <property type="entry name" value="P-loop containing nucleoside triphosphate hydrolases"/>
    <property type="match status" value="1"/>
</dbReference>
<evidence type="ECO:0000313" key="8">
    <source>
        <dbReference type="Proteomes" id="UP001202831"/>
    </source>
</evidence>
<dbReference type="PROSITE" id="PS51194">
    <property type="entry name" value="HELICASE_CTER"/>
    <property type="match status" value="1"/>
</dbReference>
<evidence type="ECO:0000256" key="4">
    <source>
        <dbReference type="ARBA" id="ARBA00022840"/>
    </source>
</evidence>
<sequence>MTSDFHLPIDAIKAEFETQIEEHHMVIQSDTGSGKSTRLPLWAADGGNRRVLVVEPRRVACVALADFLGSDEICHQHGLNVGYAIRFENQVTQDTQLAFVTPGIALNWFAENGLEDFDLVIIDEFHERRWDTDLLLALLRRQSQHRLLLTSATIDGERLAQYLGHSTYLLQTQGKRFHVELRYLANDSQQLPDARDLPLRVRSAVESVIPDLDGDILVFLPGKGEICKCAQLLGDLPLTCMQLHGGSDIDTQRQVLASGQGPRVILATNVAETSLTIPGVTVVIDSGLERRTHQRNGRTVLSLARISRDSADQRLGRAGRVREGICIRLWGQHAPLEARTPAELLREELTEPMLAAAACGKPLQQLEFVDELKEKALAEASSRLETIAAIDAGGKITEHGRALFPLPIDTQFAHLISAMEDDVSKGIMVDLCAAMSLGRRLWQTPSSVDGLRELAVWEPLGCDAMAMIKLLRQSLPEFLNIDLQLRREIRQLANQIRTVVNLPPMETGIPDEKARQTWLCQVIKALPELTYVQRQTRDNAYGNGRNEVQVSREGRFAVLDDNRKVYPEAAVVLDQFSLPGRGVRQTLNMGTCMVPVSWRLIAGIELGSERVAQEQPHPDKGCLMERIYGGRVIASYYARVSGALAVKAAAQAIIKGEVMPGLAEKLADDLQASAIWLALPSATRSELLAGMPDQQGDTLPASDLETYLVNKLQDLGVVELDDLGLLEWEDLEFECIPDWCRQKFDELYPRALVLPELKLRVEYDVRAKKIEMTYQDGARKTDPKRWELPRWQGWRIQYRKASRVVDIK</sequence>
<evidence type="ECO:0000259" key="6">
    <source>
        <dbReference type="PROSITE" id="PS51194"/>
    </source>
</evidence>
<name>A0ABT0NEN5_9GAMM</name>
<evidence type="ECO:0000256" key="2">
    <source>
        <dbReference type="ARBA" id="ARBA00022801"/>
    </source>
</evidence>
<protein>
    <submittedName>
        <fullName evidence="7">DEAD/DEAH box helicase</fullName>
    </submittedName>
</protein>
<keyword evidence="1" id="KW-0547">Nucleotide-binding</keyword>
<dbReference type="InterPro" id="IPR011545">
    <property type="entry name" value="DEAD/DEAH_box_helicase_dom"/>
</dbReference>
<keyword evidence="2" id="KW-0378">Hydrolase</keyword>
<evidence type="ECO:0000256" key="3">
    <source>
        <dbReference type="ARBA" id="ARBA00022806"/>
    </source>
</evidence>
<dbReference type="RefSeq" id="WP_249250834.1">
    <property type="nucleotide sequence ID" value="NZ_JAKIKT010000013.1"/>
</dbReference>
<organism evidence="7 8">
    <name type="scientific">Shewanella corallii</name>
    <dbReference type="NCBI Taxonomy" id="560080"/>
    <lineage>
        <taxon>Bacteria</taxon>
        <taxon>Pseudomonadati</taxon>
        <taxon>Pseudomonadota</taxon>
        <taxon>Gammaproteobacteria</taxon>
        <taxon>Alteromonadales</taxon>
        <taxon>Shewanellaceae</taxon>
        <taxon>Shewanella</taxon>
    </lineage>
</organism>
<gene>
    <name evidence="7" type="ORF">L2725_21335</name>
</gene>
<evidence type="ECO:0000313" key="7">
    <source>
        <dbReference type="EMBL" id="MCL2916282.1"/>
    </source>
</evidence>
<dbReference type="InterPro" id="IPR007502">
    <property type="entry name" value="Helicase-assoc_dom"/>
</dbReference>
<evidence type="ECO:0000256" key="1">
    <source>
        <dbReference type="ARBA" id="ARBA00022741"/>
    </source>
</evidence>
<dbReference type="PANTHER" id="PTHR43519:SF1">
    <property type="entry name" value="ATP-DEPENDENT RNA HELICASE HRPB"/>
    <property type="match status" value="1"/>
</dbReference>
<accession>A0ABT0NEN5</accession>
<dbReference type="Gene3D" id="1.20.120.1080">
    <property type="match status" value="1"/>
</dbReference>
<comment type="caution">
    <text evidence="7">The sequence shown here is derived from an EMBL/GenBank/DDBJ whole genome shotgun (WGS) entry which is preliminary data.</text>
</comment>
<dbReference type="SMART" id="SM00490">
    <property type="entry name" value="HELICc"/>
    <property type="match status" value="1"/>
</dbReference>
<dbReference type="CDD" id="cd18791">
    <property type="entry name" value="SF2_C_RHA"/>
    <property type="match status" value="1"/>
</dbReference>
<dbReference type="SMART" id="SM00847">
    <property type="entry name" value="HA2"/>
    <property type="match status" value="1"/>
</dbReference>
<dbReference type="Gene3D" id="3.40.50.300">
    <property type="entry name" value="P-loop containing nucleotide triphosphate hydrolases"/>
    <property type="match status" value="2"/>
</dbReference>
<dbReference type="GO" id="GO:0004386">
    <property type="term" value="F:helicase activity"/>
    <property type="evidence" value="ECO:0007669"/>
    <property type="project" value="UniProtKB-KW"/>
</dbReference>
<dbReference type="Pfam" id="PF00271">
    <property type="entry name" value="Helicase_C"/>
    <property type="match status" value="1"/>
</dbReference>
<evidence type="ECO:0000259" key="5">
    <source>
        <dbReference type="PROSITE" id="PS51192"/>
    </source>
</evidence>
<keyword evidence="4" id="KW-0067">ATP-binding</keyword>
<dbReference type="InterPro" id="IPR014001">
    <property type="entry name" value="Helicase_ATP-bd"/>
</dbReference>
<feature type="domain" description="Helicase ATP-binding" evidence="5">
    <location>
        <begin position="16"/>
        <end position="172"/>
    </location>
</feature>
<reference evidence="7 8" key="1">
    <citation type="submission" date="2022-01" db="EMBL/GenBank/DDBJ databases">
        <title>Whole genome-based taxonomy of the Shewanellaceae.</title>
        <authorList>
            <person name="Martin-Rodriguez A.J."/>
        </authorList>
    </citation>
    <scope>NUCLEOTIDE SEQUENCE [LARGE SCALE GENOMIC DNA]</scope>
    <source>
        <strain evidence="7 8">DSM 21332</strain>
    </source>
</reference>
<keyword evidence="8" id="KW-1185">Reference proteome</keyword>
<dbReference type="Pfam" id="PF00270">
    <property type="entry name" value="DEAD"/>
    <property type="match status" value="1"/>
</dbReference>
<dbReference type="PANTHER" id="PTHR43519">
    <property type="entry name" value="ATP-DEPENDENT RNA HELICASE HRPB"/>
    <property type="match status" value="1"/>
</dbReference>
<keyword evidence="3 7" id="KW-0347">Helicase</keyword>
<dbReference type="InterPro" id="IPR027417">
    <property type="entry name" value="P-loop_NTPase"/>
</dbReference>
<dbReference type="InterPro" id="IPR001650">
    <property type="entry name" value="Helicase_C-like"/>
</dbReference>
<dbReference type="EMBL" id="JAKIKT010000013">
    <property type="protein sequence ID" value="MCL2916282.1"/>
    <property type="molecule type" value="Genomic_DNA"/>
</dbReference>
<proteinExistence type="predicted"/>
<dbReference type="Proteomes" id="UP001202831">
    <property type="component" value="Unassembled WGS sequence"/>
</dbReference>
<feature type="domain" description="Helicase C-terminal" evidence="6">
    <location>
        <begin position="204"/>
        <end position="367"/>
    </location>
</feature>
<dbReference type="SMART" id="SM00487">
    <property type="entry name" value="DEXDc"/>
    <property type="match status" value="1"/>
</dbReference>
<dbReference type="PROSITE" id="PS51192">
    <property type="entry name" value="HELICASE_ATP_BIND_1"/>
    <property type="match status" value="1"/>
</dbReference>
<dbReference type="CDD" id="cd17917">
    <property type="entry name" value="DEXHc_RHA-like"/>
    <property type="match status" value="1"/>
</dbReference>